<dbReference type="CDD" id="cd08977">
    <property type="entry name" value="SusD"/>
    <property type="match status" value="1"/>
</dbReference>
<evidence type="ECO:0000313" key="9">
    <source>
        <dbReference type="Proteomes" id="UP001597469"/>
    </source>
</evidence>
<accession>A0ABW5LXY2</accession>
<keyword evidence="9" id="KW-1185">Reference proteome</keyword>
<dbReference type="Gene3D" id="1.25.40.390">
    <property type="match status" value="1"/>
</dbReference>
<feature type="domain" description="SusD-like N-terminal" evidence="7">
    <location>
        <begin position="27"/>
        <end position="240"/>
    </location>
</feature>
<protein>
    <submittedName>
        <fullName evidence="8">RagB/SusD family nutrient uptake outer membrane protein</fullName>
    </submittedName>
</protein>
<keyword evidence="5" id="KW-0998">Cell outer membrane</keyword>
<dbReference type="InterPro" id="IPR012944">
    <property type="entry name" value="SusD_RagB_dom"/>
</dbReference>
<evidence type="ECO:0000256" key="4">
    <source>
        <dbReference type="ARBA" id="ARBA00023136"/>
    </source>
</evidence>
<sequence>MRYTLVKTISKVVLCGAVLLGPVGCSDFLDEQPPSNLTTDNFYTLPDHAEAGLASVYASLRFFGDGAGIFSSNWQLLEAMTGTSTTETAQNSDLNNLYSMSHDGNTAHVVNWWNGLYRVIANANLVIDRVPGIPSLPEADKAKIDAQKTKILGEARFLRAWAYFNAVRLYGDIPLVTTPILNPQAVAPEVYSPARVPQEQIYNLIIEDLKAAETAGLAWTDVSGRVNLAAVKTQLAKVYLTMAGFPLSKGASHYKLAADKALEVITYANANPTAINLFPTYEDVHRESLKNRVEHLFQLQYNSVVAANPMDNFYGNFKPINFNGPTGTGSSIPTLSFYNSYEAGDLRTKDQEGYFYTTYFTNGTGARFELGRPYVFKHFNRTSNGTSGVTGTRNNNLNVPQIRFAETLLIFAEAQNEVGGPTPATYEALKRIRDRAKLTTPELGTFTPATFREAVWRERWYEFCYEQITWFDMVRLQKVFNETTKRFDPFVGHVNLSTNKALEAKHLLLPLPRQEMLNNPNLKPQNPGYPN</sequence>
<keyword evidence="4" id="KW-0472">Membrane</keyword>
<keyword evidence="3" id="KW-0732">Signal</keyword>
<proteinExistence type="inferred from homology"/>
<evidence type="ECO:0000256" key="3">
    <source>
        <dbReference type="ARBA" id="ARBA00022729"/>
    </source>
</evidence>
<comment type="similarity">
    <text evidence="2">Belongs to the SusD family.</text>
</comment>
<gene>
    <name evidence="8" type="ORF">ACFSUS_03305</name>
</gene>
<dbReference type="Pfam" id="PF14322">
    <property type="entry name" value="SusD-like_3"/>
    <property type="match status" value="1"/>
</dbReference>
<feature type="domain" description="RagB/SusD" evidence="6">
    <location>
        <begin position="351"/>
        <end position="529"/>
    </location>
</feature>
<comment type="subcellular location">
    <subcellularLocation>
        <location evidence="1">Cell outer membrane</location>
    </subcellularLocation>
</comment>
<dbReference type="InterPro" id="IPR033985">
    <property type="entry name" value="SusD-like_N"/>
</dbReference>
<dbReference type="Pfam" id="PF07980">
    <property type="entry name" value="SusD_RagB"/>
    <property type="match status" value="1"/>
</dbReference>
<dbReference type="Proteomes" id="UP001597469">
    <property type="component" value="Unassembled WGS sequence"/>
</dbReference>
<evidence type="ECO:0000259" key="6">
    <source>
        <dbReference type="Pfam" id="PF07980"/>
    </source>
</evidence>
<reference evidence="9" key="1">
    <citation type="journal article" date="2019" name="Int. J. Syst. Evol. Microbiol.">
        <title>The Global Catalogue of Microorganisms (GCM) 10K type strain sequencing project: providing services to taxonomists for standard genome sequencing and annotation.</title>
        <authorList>
            <consortium name="The Broad Institute Genomics Platform"/>
            <consortium name="The Broad Institute Genome Sequencing Center for Infectious Disease"/>
            <person name="Wu L."/>
            <person name="Ma J."/>
        </authorList>
    </citation>
    <scope>NUCLEOTIDE SEQUENCE [LARGE SCALE GENOMIC DNA]</scope>
    <source>
        <strain evidence="9">KCTC 42805</strain>
    </source>
</reference>
<evidence type="ECO:0000259" key="7">
    <source>
        <dbReference type="Pfam" id="PF14322"/>
    </source>
</evidence>
<evidence type="ECO:0000256" key="1">
    <source>
        <dbReference type="ARBA" id="ARBA00004442"/>
    </source>
</evidence>
<dbReference type="EMBL" id="JBHULN010000001">
    <property type="protein sequence ID" value="MFD2569643.1"/>
    <property type="molecule type" value="Genomic_DNA"/>
</dbReference>
<evidence type="ECO:0000313" key="8">
    <source>
        <dbReference type="EMBL" id="MFD2569643.1"/>
    </source>
</evidence>
<dbReference type="InterPro" id="IPR011990">
    <property type="entry name" value="TPR-like_helical_dom_sf"/>
</dbReference>
<evidence type="ECO:0000256" key="5">
    <source>
        <dbReference type="ARBA" id="ARBA00023237"/>
    </source>
</evidence>
<organism evidence="8 9">
    <name type="scientific">Spirosoma soli</name>
    <dbReference type="NCBI Taxonomy" id="1770529"/>
    <lineage>
        <taxon>Bacteria</taxon>
        <taxon>Pseudomonadati</taxon>
        <taxon>Bacteroidota</taxon>
        <taxon>Cytophagia</taxon>
        <taxon>Cytophagales</taxon>
        <taxon>Cytophagaceae</taxon>
        <taxon>Spirosoma</taxon>
    </lineage>
</organism>
<evidence type="ECO:0000256" key="2">
    <source>
        <dbReference type="ARBA" id="ARBA00006275"/>
    </source>
</evidence>
<dbReference type="SUPFAM" id="SSF48452">
    <property type="entry name" value="TPR-like"/>
    <property type="match status" value="1"/>
</dbReference>
<comment type="caution">
    <text evidence="8">The sequence shown here is derived from an EMBL/GenBank/DDBJ whole genome shotgun (WGS) entry which is preliminary data.</text>
</comment>
<dbReference type="RefSeq" id="WP_381519012.1">
    <property type="nucleotide sequence ID" value="NZ_JBHULN010000001.1"/>
</dbReference>
<name>A0ABW5LXY2_9BACT</name>